<evidence type="ECO:0008006" key="4">
    <source>
        <dbReference type="Google" id="ProtNLM"/>
    </source>
</evidence>
<dbReference type="OrthoDB" id="3422146at2"/>
<feature type="transmembrane region" description="Helical" evidence="1">
    <location>
        <begin position="61"/>
        <end position="82"/>
    </location>
</feature>
<proteinExistence type="predicted"/>
<evidence type="ECO:0000313" key="3">
    <source>
        <dbReference type="Proteomes" id="UP000216339"/>
    </source>
</evidence>
<sequence>MTGALVAVGGGALVAFALVDALWTTVAPRGAGPVAGRVGRGVYALAKALGGGRAPGWTGPATLVAAFLWWTGALWLGWWLVFSADPASVVDPKTNAPADALSRAYAVGTYLWTLGLGALWAPGSGGWGVIASAVALNGFAVVTLVVTYVLQVVGAVTGARQLAGVVDGLGATPHEVVARAWTGSGFDGLGQHLANLTPMVEAHGRRHEAYPALHFFGSRERRTSAPVMLAVLDEALLLLAEGVTPAARMAPAEVEPLRRVLGDYLDTLSASFVDEADGAPEAPSLAPLAAAGVPTVEDEAFRQAAEAEGARRRCLLGLVRDAGREWNAVDHP</sequence>
<dbReference type="EMBL" id="MQWD01000005">
    <property type="protein sequence ID" value="PAP74611.1"/>
    <property type="molecule type" value="Genomic_DNA"/>
</dbReference>
<accession>A0A271ITQ6</accession>
<evidence type="ECO:0000313" key="2">
    <source>
        <dbReference type="EMBL" id="PAP74611.1"/>
    </source>
</evidence>
<dbReference type="AlphaFoldDB" id="A0A271ITQ6"/>
<reference evidence="2 3" key="1">
    <citation type="submission" date="2016-11" db="EMBL/GenBank/DDBJ databases">
        <title>Study of marine rhodopsin-containing bacteria.</title>
        <authorList>
            <person name="Yoshizawa S."/>
            <person name="Kumagai Y."/>
            <person name="Kogure K."/>
        </authorList>
    </citation>
    <scope>NUCLEOTIDE SEQUENCE [LARGE SCALE GENOMIC DNA]</scope>
    <source>
        <strain evidence="2 3">SAORIC-28</strain>
    </source>
</reference>
<protein>
    <recommendedName>
        <fullName evidence="4">Potassium channel domain-containing protein</fullName>
    </recommendedName>
</protein>
<keyword evidence="3" id="KW-1185">Reference proteome</keyword>
<feature type="transmembrane region" description="Helical" evidence="1">
    <location>
        <begin position="103"/>
        <end position="121"/>
    </location>
</feature>
<dbReference type="RefSeq" id="WP_095512577.1">
    <property type="nucleotide sequence ID" value="NZ_MQWD01000005.1"/>
</dbReference>
<keyword evidence="1" id="KW-0812">Transmembrane</keyword>
<feature type="transmembrane region" description="Helical" evidence="1">
    <location>
        <begin position="127"/>
        <end position="150"/>
    </location>
</feature>
<evidence type="ECO:0000256" key="1">
    <source>
        <dbReference type="SAM" id="Phobius"/>
    </source>
</evidence>
<organism evidence="2 3">
    <name type="scientific">Rubrivirga marina</name>
    <dbReference type="NCBI Taxonomy" id="1196024"/>
    <lineage>
        <taxon>Bacteria</taxon>
        <taxon>Pseudomonadati</taxon>
        <taxon>Rhodothermota</taxon>
        <taxon>Rhodothermia</taxon>
        <taxon>Rhodothermales</taxon>
        <taxon>Rubricoccaceae</taxon>
        <taxon>Rubrivirga</taxon>
    </lineage>
</organism>
<gene>
    <name evidence="2" type="ORF">BSZ37_20760</name>
</gene>
<comment type="caution">
    <text evidence="2">The sequence shown here is derived from an EMBL/GenBank/DDBJ whole genome shotgun (WGS) entry which is preliminary data.</text>
</comment>
<name>A0A271ITQ6_9BACT</name>
<keyword evidence="1" id="KW-0472">Membrane</keyword>
<keyword evidence="1" id="KW-1133">Transmembrane helix</keyword>
<dbReference type="Proteomes" id="UP000216339">
    <property type="component" value="Unassembled WGS sequence"/>
</dbReference>